<dbReference type="InterPro" id="IPR011611">
    <property type="entry name" value="PfkB_dom"/>
</dbReference>
<dbReference type="InterPro" id="IPR029056">
    <property type="entry name" value="Ribokinase-like"/>
</dbReference>
<dbReference type="SUPFAM" id="SSF53613">
    <property type="entry name" value="Ribokinase-like"/>
    <property type="match status" value="1"/>
</dbReference>
<keyword evidence="5" id="KW-1185">Reference proteome</keyword>
<evidence type="ECO:0000256" key="1">
    <source>
        <dbReference type="ARBA" id="ARBA00022679"/>
    </source>
</evidence>
<keyword evidence="1" id="KW-0808">Transferase</keyword>
<dbReference type="RefSeq" id="WP_136729662.1">
    <property type="nucleotide sequence ID" value="NZ_SUMC01000093.1"/>
</dbReference>
<dbReference type="Pfam" id="PF00294">
    <property type="entry name" value="PfkB"/>
    <property type="match status" value="1"/>
</dbReference>
<dbReference type="Gene3D" id="3.40.1190.20">
    <property type="match status" value="1"/>
</dbReference>
<organism evidence="4 5">
    <name type="scientific">Actinacidiphila oryziradicis</name>
    <dbReference type="NCBI Taxonomy" id="2571141"/>
    <lineage>
        <taxon>Bacteria</taxon>
        <taxon>Bacillati</taxon>
        <taxon>Actinomycetota</taxon>
        <taxon>Actinomycetes</taxon>
        <taxon>Kitasatosporales</taxon>
        <taxon>Streptomycetaceae</taxon>
        <taxon>Actinacidiphila</taxon>
    </lineage>
</organism>
<dbReference type="Proteomes" id="UP000305778">
    <property type="component" value="Unassembled WGS sequence"/>
</dbReference>
<dbReference type="OrthoDB" id="8578462at2"/>
<gene>
    <name evidence="4" type="ORF">FCI23_43980</name>
</gene>
<dbReference type="EMBL" id="SUMC01000093">
    <property type="protein sequence ID" value="TJZ99943.1"/>
    <property type="molecule type" value="Genomic_DNA"/>
</dbReference>
<protein>
    <submittedName>
        <fullName evidence="4">Sugar kinase</fullName>
    </submittedName>
</protein>
<reference evidence="4 5" key="1">
    <citation type="submission" date="2019-04" db="EMBL/GenBank/DDBJ databases">
        <title>Streptomyces oryziradicis sp. nov., a novel actinomycete isolated from rhizosphere soil of rice (Oryza sativa L.).</title>
        <authorList>
            <person name="Li C."/>
        </authorList>
    </citation>
    <scope>NUCLEOTIDE SEQUENCE [LARGE SCALE GENOMIC DNA]</scope>
    <source>
        <strain evidence="4 5">NEAU-C40</strain>
    </source>
</reference>
<feature type="domain" description="Carbohydrate kinase PfkB" evidence="3">
    <location>
        <begin position="9"/>
        <end position="296"/>
    </location>
</feature>
<proteinExistence type="predicted"/>
<evidence type="ECO:0000256" key="2">
    <source>
        <dbReference type="ARBA" id="ARBA00022777"/>
    </source>
</evidence>
<keyword evidence="2 4" id="KW-0418">Kinase</keyword>
<evidence type="ECO:0000259" key="3">
    <source>
        <dbReference type="Pfam" id="PF00294"/>
    </source>
</evidence>
<name>A0A4U0RUP7_9ACTN</name>
<comment type="caution">
    <text evidence="4">The sequence shown here is derived from an EMBL/GenBank/DDBJ whole genome shotgun (WGS) entry which is preliminary data.</text>
</comment>
<evidence type="ECO:0000313" key="5">
    <source>
        <dbReference type="Proteomes" id="UP000305778"/>
    </source>
</evidence>
<evidence type="ECO:0000313" key="4">
    <source>
        <dbReference type="EMBL" id="TJZ99943.1"/>
    </source>
</evidence>
<sequence>MTRRYDRLLHLGNVMIDLTLNVPVLPEHGGDVLATGTDVSPGGGFNVIVAAVRQGLPVVYAGGHGTGLFGDRARAALRETGVAVLQPPKPGLDTGFVVCAVDGGGERTFLTSRGAEATMTNDDLAPLTAGPRDIVYLSGYSMLYPMNRQALMGWLDRLADTVPVVFDPGPLVGQIPPEVTDRLLPRVDWWTCNAREAAAVTGRGDPGQAALALSARTGRQCVLVRTGPDGCLLALPGRGVTRVAGFPVDAVDMNGAGDAHTGAFVAALARGVDPPAAARAANAAAALAVTAQGPASAPTSDEVACFMAAVAARG</sequence>
<dbReference type="PANTHER" id="PTHR10584:SF167">
    <property type="entry name" value="PFKB DOMAIN PROTEIN"/>
    <property type="match status" value="1"/>
</dbReference>
<dbReference type="AlphaFoldDB" id="A0A4U0RUP7"/>
<dbReference type="GO" id="GO:0016301">
    <property type="term" value="F:kinase activity"/>
    <property type="evidence" value="ECO:0007669"/>
    <property type="project" value="UniProtKB-KW"/>
</dbReference>
<accession>A0A4U0RUP7</accession>
<dbReference type="PANTHER" id="PTHR10584">
    <property type="entry name" value="SUGAR KINASE"/>
    <property type="match status" value="1"/>
</dbReference>